<dbReference type="Proteomes" id="UP000703590">
    <property type="component" value="Unassembled WGS sequence"/>
</dbReference>
<accession>A0ABS2WW73</accession>
<sequence length="398" mass="45618">MMLDFGKLDAYIAGVALKRISQVECEERYSNQHELNGVKEMRKLFGTTKKIYPTRFMRLEDDEEKSGESYGDMTWYDAREAHPTRTEYRFYYQKNVAIERAGPEDVLGIILKKDGHVLFVTAPKGSQAEAELFELFGSALGASFSVVDFEEKGTTLTFAKRMILEALGIESVAQDAKDYLGFIEKKLGSLSFPNTKTFSGLAREAFGDTRGLSADERLIYWWNTEETMFKQLENVEIESRLKTGFHDVDDFLTFSQFVRQRRSSRAGSALENHLSEIFETEGVMHSRGKKTEGNKKPDFIFPSIEKYHEAGFPMERLAMLGVKTTCKDRWRQVLAEADKIPLKHLFTLQPKISSNQLDEMSGANVRLVIPSELQESYCCDIKRKMLSLEDFLLYVKHL</sequence>
<comment type="caution">
    <text evidence="2">The sequence shown here is derived from an EMBL/GenBank/DDBJ whole genome shotgun (WGS) entry which is preliminary data.</text>
</comment>
<reference evidence="2" key="1">
    <citation type="submission" date="2021-02" db="EMBL/GenBank/DDBJ databases">
        <title>Sulfurospirillum tamanensis sp. nov.</title>
        <authorList>
            <person name="Frolova A."/>
            <person name="Merkel A."/>
            <person name="Slobodkin A."/>
        </authorList>
    </citation>
    <scope>NUCLEOTIDE SEQUENCE</scope>
    <source>
        <strain evidence="2">T05b</strain>
    </source>
</reference>
<evidence type="ECO:0000313" key="3">
    <source>
        <dbReference type="Proteomes" id="UP000703590"/>
    </source>
</evidence>
<dbReference type="Pfam" id="PF09019">
    <property type="entry name" value="EcoRII-C"/>
    <property type="match status" value="1"/>
</dbReference>
<dbReference type="InterPro" id="IPR011335">
    <property type="entry name" value="Restrct_endonuc-II-like"/>
</dbReference>
<protein>
    <recommendedName>
        <fullName evidence="1">Restriction endonuclease type II EcoRII C-terminal domain-containing protein</fullName>
    </recommendedName>
</protein>
<keyword evidence="3" id="KW-1185">Reference proteome</keyword>
<evidence type="ECO:0000259" key="1">
    <source>
        <dbReference type="Pfam" id="PF09019"/>
    </source>
</evidence>
<gene>
    <name evidence="2" type="ORF">JWV37_11805</name>
</gene>
<dbReference type="InterPro" id="IPR015109">
    <property type="entry name" value="Restrct_endonuc_II_EcoRII_C"/>
</dbReference>
<proteinExistence type="predicted"/>
<dbReference type="Gene3D" id="3.40.91.80">
    <property type="match status" value="1"/>
</dbReference>
<dbReference type="SUPFAM" id="SSF52980">
    <property type="entry name" value="Restriction endonuclease-like"/>
    <property type="match status" value="1"/>
</dbReference>
<reference evidence="2" key="2">
    <citation type="submission" date="2021-02" db="EMBL/GenBank/DDBJ databases">
        <authorList>
            <person name="Merkel A.Y."/>
        </authorList>
    </citation>
    <scope>NUCLEOTIDE SEQUENCE</scope>
    <source>
        <strain evidence="2">T05b</strain>
    </source>
</reference>
<feature type="domain" description="Restriction endonuclease type II EcoRII C-terminal" evidence="1">
    <location>
        <begin position="229"/>
        <end position="392"/>
    </location>
</feature>
<dbReference type="InterPro" id="IPR038365">
    <property type="entry name" value="EcoRII_C_sf"/>
</dbReference>
<organism evidence="2 3">
    <name type="scientific">Sulfurospirillum tamanense</name>
    <dbReference type="NCBI Taxonomy" id="2813362"/>
    <lineage>
        <taxon>Bacteria</taxon>
        <taxon>Pseudomonadati</taxon>
        <taxon>Campylobacterota</taxon>
        <taxon>Epsilonproteobacteria</taxon>
        <taxon>Campylobacterales</taxon>
        <taxon>Sulfurospirillaceae</taxon>
        <taxon>Sulfurospirillum</taxon>
    </lineage>
</organism>
<name>A0ABS2WW73_9BACT</name>
<evidence type="ECO:0000313" key="2">
    <source>
        <dbReference type="EMBL" id="MBN2965469.1"/>
    </source>
</evidence>
<dbReference type="EMBL" id="JAFHKK010000039">
    <property type="protein sequence ID" value="MBN2965469.1"/>
    <property type="molecule type" value="Genomic_DNA"/>
</dbReference>